<dbReference type="Gene3D" id="3.40.50.150">
    <property type="entry name" value="Vaccinia Virus protein VP39"/>
    <property type="match status" value="1"/>
</dbReference>
<gene>
    <name evidence="2" type="ordered locus">Dhaf_4174</name>
</gene>
<dbReference type="HOGENOM" id="CLU_048284_0_0_9"/>
<dbReference type="PANTHER" id="PTHR34203:SF15">
    <property type="entry name" value="SLL1173 PROTEIN"/>
    <property type="match status" value="1"/>
</dbReference>
<dbReference type="InterPro" id="IPR006342">
    <property type="entry name" value="FkbM_mtfrase"/>
</dbReference>
<sequence length="385" mass="42818">MQLAETQQVLMSAISKKMQNQPFTLAGFLADIAHIPVFLYGAGAFGRQMFRLLAQNGIRVRGFLDRKAQPGQMLYGVPVYSPDSVDISQEERKRSLLIVSIVLTLEERMPLFQSLNKLGFSQVVDGQSIRAREVPFSAACYEANWSDSELTGKICAAAELLADGASREVYARNLRAHILRNYDDYMESTDCCQYFTEDVPLAKGFTRFVDCGAYIGDTLTQLVKKFGNVETYVGFEPDCESFGRLASTAAALRHNLSQAFLYPCAVGGANQMASIMLAEGSSALSESGETSVQVVSLDNVFVGFAPTFIKMDIEGAEVAALHGAENVIRTSRPDLAVCIYHNISDYFEIPLLLHRWNPNYFFYLRAHSSCTMETVLYVTERRKQQ</sequence>
<proteinExistence type="predicted"/>
<dbReference type="InterPro" id="IPR052514">
    <property type="entry name" value="SAM-dependent_MTase"/>
</dbReference>
<keyword evidence="2" id="KW-0808">Transferase</keyword>
<dbReference type="GO" id="GO:0032259">
    <property type="term" value="P:methylation"/>
    <property type="evidence" value="ECO:0007669"/>
    <property type="project" value="UniProtKB-KW"/>
</dbReference>
<dbReference type="PANTHER" id="PTHR34203">
    <property type="entry name" value="METHYLTRANSFERASE, FKBM FAMILY PROTEIN"/>
    <property type="match status" value="1"/>
</dbReference>
<dbReference type="RefSeq" id="WP_015945079.1">
    <property type="nucleotide sequence ID" value="NC_011830.1"/>
</dbReference>
<protein>
    <submittedName>
        <fullName evidence="2">Methyltransferase FkbM family</fullName>
    </submittedName>
</protein>
<feature type="domain" description="Methyltransferase FkbM" evidence="1">
    <location>
        <begin position="210"/>
        <end position="353"/>
    </location>
</feature>
<dbReference type="GO" id="GO:0008168">
    <property type="term" value="F:methyltransferase activity"/>
    <property type="evidence" value="ECO:0007669"/>
    <property type="project" value="UniProtKB-KW"/>
</dbReference>
<dbReference type="AlphaFoldDB" id="B8FTU0"/>
<dbReference type="Proteomes" id="UP000007726">
    <property type="component" value="Chromosome"/>
</dbReference>
<dbReference type="KEGG" id="dhd:Dhaf_4174"/>
<dbReference type="EMBL" id="CP001336">
    <property type="protein sequence ID" value="ACL22182.1"/>
    <property type="molecule type" value="Genomic_DNA"/>
</dbReference>
<name>B8FTU0_DESHD</name>
<evidence type="ECO:0000259" key="1">
    <source>
        <dbReference type="Pfam" id="PF05050"/>
    </source>
</evidence>
<dbReference type="InterPro" id="IPR029063">
    <property type="entry name" value="SAM-dependent_MTases_sf"/>
</dbReference>
<evidence type="ECO:0000313" key="2">
    <source>
        <dbReference type="EMBL" id="ACL22182.1"/>
    </source>
</evidence>
<evidence type="ECO:0000313" key="3">
    <source>
        <dbReference type="Proteomes" id="UP000007726"/>
    </source>
</evidence>
<keyword evidence="2" id="KW-0489">Methyltransferase</keyword>
<dbReference type="Pfam" id="PF05050">
    <property type="entry name" value="Methyltransf_21"/>
    <property type="match status" value="1"/>
</dbReference>
<dbReference type="Gene3D" id="3.40.50.20">
    <property type="match status" value="1"/>
</dbReference>
<dbReference type="SUPFAM" id="SSF53335">
    <property type="entry name" value="S-adenosyl-L-methionine-dependent methyltransferases"/>
    <property type="match status" value="1"/>
</dbReference>
<organism evidence="2 3">
    <name type="scientific">Desulfitobacterium hafniense (strain DSM 10664 / DCB-2)</name>
    <dbReference type="NCBI Taxonomy" id="272564"/>
    <lineage>
        <taxon>Bacteria</taxon>
        <taxon>Bacillati</taxon>
        <taxon>Bacillota</taxon>
        <taxon>Clostridia</taxon>
        <taxon>Eubacteriales</taxon>
        <taxon>Desulfitobacteriaceae</taxon>
        <taxon>Desulfitobacterium</taxon>
    </lineage>
</organism>
<dbReference type="NCBIfam" id="TIGR01444">
    <property type="entry name" value="fkbM_fam"/>
    <property type="match status" value="1"/>
</dbReference>
<accession>B8FTU0</accession>
<reference evidence="2 3" key="1">
    <citation type="journal article" date="2012" name="BMC Microbiol.">
        <title>Genome sequence of Desulfitobacterium hafniense DCB-2, a Gram-positive anaerobe capable of dehalogenation and metal reduction.</title>
        <authorList>
            <person name="Kim S.H."/>
            <person name="Harzman C."/>
            <person name="Davis J.K."/>
            <person name="Hutcheson R."/>
            <person name="Broderick J.B."/>
            <person name="Marsh T.L."/>
            <person name="Tiedje J.M."/>
        </authorList>
    </citation>
    <scope>NUCLEOTIDE SEQUENCE [LARGE SCALE GENOMIC DNA]</scope>
    <source>
        <strain evidence="3">DSM 10664 / DCB-2</strain>
    </source>
</reference>